<feature type="signal peptide" evidence="10">
    <location>
        <begin position="1"/>
        <end position="26"/>
    </location>
</feature>
<protein>
    <recommendedName>
        <fullName evidence="7">Acyl-CoA:diacylglycerol acyltransferase</fullName>
        <ecNumber evidence="3">2.3.1.122</ecNumber>
        <ecNumber evidence="4">2.3.1.20</ecNumber>
    </recommendedName>
</protein>
<comment type="similarity">
    <text evidence="2">Belongs to the mycobacterial A85 antigen family.</text>
</comment>
<sequence length="348" mass="37378">MPNRRRTLTALTALAAAPLLPARAVARAPEPGPAEASSPEPRSATSRSPEALTGRAASTRARLVAAERVDERVLDLTIDSPALGREGHARVLLPTGYDRGPHRRWPVLYLLHGCCDPGPGWEAWTRNTDVEAITAATPALIVSPEGGPAGFYSNWWNGGHYGPPAWETFHLAELRPLLERALRANGRRAIAGLSMGGFGALSYAARHPRLFRAAASFSGVIHTTLDPVGVQDILTGQGADPTALWGDPTAQSALWDAHNPYVLIPRLPRGYPLYVACGNGAPGPLDPPGRPEDALERGFAEMAQRYADRARAHGLAVTARLYGPGTHAWPYWERELTRALPLLTARLG</sequence>
<keyword evidence="12" id="KW-1185">Reference proteome</keyword>
<dbReference type="SUPFAM" id="SSF53474">
    <property type="entry name" value="alpha/beta-Hydrolases"/>
    <property type="match status" value="1"/>
</dbReference>
<name>A0A1V4DB87_9ACTN</name>
<keyword evidence="10" id="KW-0732">Signal</keyword>
<feature type="region of interest" description="Disordered" evidence="9">
    <location>
        <begin position="22"/>
        <end position="59"/>
    </location>
</feature>
<dbReference type="GO" id="GO:0004144">
    <property type="term" value="F:diacylglycerol O-acyltransferase activity"/>
    <property type="evidence" value="ECO:0007669"/>
    <property type="project" value="UniProtKB-EC"/>
</dbReference>
<evidence type="ECO:0000256" key="9">
    <source>
        <dbReference type="SAM" id="MobiDB-lite"/>
    </source>
</evidence>
<evidence type="ECO:0000256" key="10">
    <source>
        <dbReference type="SAM" id="SignalP"/>
    </source>
</evidence>
<comment type="catalytic activity">
    <reaction evidence="8">
        <text>an acyl-CoA + a 1,2-diacyl-sn-glycerol = a triacyl-sn-glycerol + CoA</text>
        <dbReference type="Rhea" id="RHEA:10868"/>
        <dbReference type="ChEBI" id="CHEBI:17815"/>
        <dbReference type="ChEBI" id="CHEBI:57287"/>
        <dbReference type="ChEBI" id="CHEBI:58342"/>
        <dbReference type="ChEBI" id="CHEBI:64615"/>
        <dbReference type="EC" id="2.3.1.20"/>
    </reaction>
</comment>
<accession>A0A1V4DB87</accession>
<dbReference type="Proteomes" id="UP000033615">
    <property type="component" value="Unassembled WGS sequence"/>
</dbReference>
<keyword evidence="5" id="KW-0808">Transferase</keyword>
<evidence type="ECO:0000313" key="12">
    <source>
        <dbReference type="Proteomes" id="UP000033615"/>
    </source>
</evidence>
<dbReference type="InterPro" id="IPR006311">
    <property type="entry name" value="TAT_signal"/>
</dbReference>
<dbReference type="InterPro" id="IPR050583">
    <property type="entry name" value="Mycobacterial_A85_antigen"/>
</dbReference>
<evidence type="ECO:0000256" key="7">
    <source>
        <dbReference type="ARBA" id="ARBA00032572"/>
    </source>
</evidence>
<dbReference type="Pfam" id="PF00756">
    <property type="entry name" value="Esterase"/>
    <property type="match status" value="1"/>
</dbReference>
<evidence type="ECO:0000256" key="4">
    <source>
        <dbReference type="ARBA" id="ARBA00013244"/>
    </source>
</evidence>
<dbReference type="OrthoDB" id="4527292at2"/>
<dbReference type="InterPro" id="IPR029058">
    <property type="entry name" value="AB_hydrolase_fold"/>
</dbReference>
<dbReference type="InterPro" id="IPR000801">
    <property type="entry name" value="Esterase-like"/>
</dbReference>
<evidence type="ECO:0000256" key="2">
    <source>
        <dbReference type="ARBA" id="ARBA00005874"/>
    </source>
</evidence>
<feature type="compositionally biased region" description="Low complexity" evidence="9">
    <location>
        <begin position="22"/>
        <end position="50"/>
    </location>
</feature>
<dbReference type="PANTHER" id="PTHR48098:SF1">
    <property type="entry name" value="DIACYLGLYCEROL ACYLTRANSFERASE_MYCOLYLTRANSFERASE AG85A"/>
    <property type="match status" value="1"/>
</dbReference>
<dbReference type="AlphaFoldDB" id="A0A1V4DB87"/>
<dbReference type="Gene3D" id="3.40.50.1820">
    <property type="entry name" value="alpha/beta hydrolase"/>
    <property type="match status" value="1"/>
</dbReference>
<organism evidence="11 12">
    <name type="scientific">Streptomyces antioxidans</name>
    <dbReference type="NCBI Taxonomy" id="1507734"/>
    <lineage>
        <taxon>Bacteria</taxon>
        <taxon>Bacillati</taxon>
        <taxon>Actinomycetota</taxon>
        <taxon>Actinomycetes</taxon>
        <taxon>Kitasatosporales</taxon>
        <taxon>Streptomycetaceae</taxon>
        <taxon>Streptomyces</taxon>
    </lineage>
</organism>
<dbReference type="EC" id="2.3.1.122" evidence="3"/>
<evidence type="ECO:0000313" key="11">
    <source>
        <dbReference type="EMBL" id="OPF83521.1"/>
    </source>
</evidence>
<dbReference type="EC" id="2.3.1.20" evidence="4"/>
<evidence type="ECO:0000256" key="6">
    <source>
        <dbReference type="ARBA" id="ARBA00023315"/>
    </source>
</evidence>
<dbReference type="RefSeq" id="WP_046084244.1">
    <property type="nucleotide sequence ID" value="NZ_LAKD02000005.1"/>
</dbReference>
<comment type="catalytic activity">
    <reaction evidence="1">
        <text>2 alpha,alpha'-trehalose 6-mycolate = alpha,alpha'-trehalose 6,6'-bismycolate + alpha,alpha-trehalose</text>
        <dbReference type="Rhea" id="RHEA:23472"/>
        <dbReference type="ChEBI" id="CHEBI:16551"/>
        <dbReference type="ChEBI" id="CHEBI:18195"/>
        <dbReference type="ChEBI" id="CHEBI:18234"/>
        <dbReference type="EC" id="2.3.1.122"/>
    </reaction>
</comment>
<evidence type="ECO:0000256" key="5">
    <source>
        <dbReference type="ARBA" id="ARBA00022679"/>
    </source>
</evidence>
<dbReference type="PANTHER" id="PTHR48098">
    <property type="entry name" value="ENTEROCHELIN ESTERASE-RELATED"/>
    <property type="match status" value="1"/>
</dbReference>
<evidence type="ECO:0000256" key="8">
    <source>
        <dbReference type="ARBA" id="ARBA00048109"/>
    </source>
</evidence>
<reference evidence="11" key="1">
    <citation type="submission" date="2016-12" db="EMBL/GenBank/DDBJ databases">
        <title>Genome sequence of Streptomyces antioxidans MUSC 164.</title>
        <authorList>
            <person name="Lee L.-H."/>
            <person name="Ser H.-L."/>
        </authorList>
    </citation>
    <scope>NUCLEOTIDE SEQUENCE [LARGE SCALE GENOMIC DNA]</scope>
    <source>
        <strain evidence="11">MUSC 164</strain>
    </source>
</reference>
<evidence type="ECO:0000256" key="1">
    <source>
        <dbReference type="ARBA" id="ARBA00000697"/>
    </source>
</evidence>
<dbReference type="EMBL" id="LAKD02000005">
    <property type="protein sequence ID" value="OPF83521.1"/>
    <property type="molecule type" value="Genomic_DNA"/>
</dbReference>
<dbReference type="GO" id="GO:0050348">
    <property type="term" value="F:trehalose O-mycolyltransferase activity"/>
    <property type="evidence" value="ECO:0007669"/>
    <property type="project" value="UniProtKB-EC"/>
</dbReference>
<feature type="chain" id="PRO_5038991491" description="Acyl-CoA:diacylglycerol acyltransferase" evidence="10">
    <location>
        <begin position="27"/>
        <end position="348"/>
    </location>
</feature>
<keyword evidence="6" id="KW-0012">Acyltransferase</keyword>
<evidence type="ECO:0000256" key="3">
    <source>
        <dbReference type="ARBA" id="ARBA00012820"/>
    </source>
</evidence>
<dbReference type="PROSITE" id="PS51318">
    <property type="entry name" value="TAT"/>
    <property type="match status" value="1"/>
</dbReference>
<comment type="caution">
    <text evidence="11">The sequence shown here is derived from an EMBL/GenBank/DDBJ whole genome shotgun (WGS) entry which is preliminary data.</text>
</comment>
<proteinExistence type="inferred from homology"/>
<gene>
    <name evidence="11" type="ORF">VT50_0204670</name>
</gene>